<name>A0A183MLM3_9TREM</name>
<accession>A0A183MLM3</accession>
<dbReference type="InterPro" id="IPR042178">
    <property type="entry name" value="Serpin_sf_1"/>
</dbReference>
<dbReference type="AlphaFoldDB" id="A0A183MLM3"/>
<sequence length="407" mass="46058">MGILFTPENDDPYANIRTYKAFTHAYLSTVTTDFGEDNFLTCPLGIIFTLGILLGSGGAQGRTGYQIGKTMRLKSTSSSWNSSEGQQEMKSLYQDLNNSLTSEKTFLNEKEENVVRISTGIFVQNTYEVERSFNESIANDFEGELKQASFCSLAIVLLVDFSNRTSATVDINDWVDQQSNGLLEKFFTDDIPDDTVMILVNVFYFRGEQKSLAEIVIGIKLRTVHDPMPAYEVGRLVLTRDYRANHGPWTEAHVVGKLSHVMYEVELSLILDFWQSPFEPHNTRKEDFYISPDRQITVDMMTQEGVMKYGKFEDEGFEIVSKPLNNTRFTFVIVLPLEKWSLNGATELLNGNKDLSEYVENLKETTVSLRLPKFTLKNTLDLVPTLKSIGVVDLFDPVKSDLSGKNI</sequence>
<reference evidence="3 4" key="1">
    <citation type="submission" date="2018-11" db="EMBL/GenBank/DDBJ databases">
        <authorList>
            <consortium name="Pathogen Informatics"/>
        </authorList>
    </citation>
    <scope>NUCLEOTIDE SEQUENCE [LARGE SCALE GENOMIC DNA]</scope>
    <source>
        <strain evidence="3 4">Zambia</strain>
    </source>
</reference>
<dbReference type="InterPro" id="IPR000215">
    <property type="entry name" value="Serpin_fam"/>
</dbReference>
<dbReference type="InterPro" id="IPR042185">
    <property type="entry name" value="Serpin_sf_2"/>
</dbReference>
<evidence type="ECO:0000313" key="3">
    <source>
        <dbReference type="EMBL" id="VDP22537.1"/>
    </source>
</evidence>
<evidence type="ECO:0000256" key="1">
    <source>
        <dbReference type="ARBA" id="ARBA00009500"/>
    </source>
</evidence>
<keyword evidence="4" id="KW-1185">Reference proteome</keyword>
<dbReference type="EMBL" id="UZAI01017257">
    <property type="protein sequence ID" value="VDP22537.1"/>
    <property type="molecule type" value="Genomic_DNA"/>
</dbReference>
<dbReference type="PANTHER" id="PTHR11461:SF211">
    <property type="entry name" value="GH10112P-RELATED"/>
    <property type="match status" value="1"/>
</dbReference>
<dbReference type="GO" id="GO:0004867">
    <property type="term" value="F:serine-type endopeptidase inhibitor activity"/>
    <property type="evidence" value="ECO:0007669"/>
    <property type="project" value="InterPro"/>
</dbReference>
<evidence type="ECO:0000256" key="2">
    <source>
        <dbReference type="RuleBase" id="RU000411"/>
    </source>
</evidence>
<comment type="similarity">
    <text evidence="1 2">Belongs to the serpin family.</text>
</comment>
<dbReference type="Gene3D" id="3.30.497.10">
    <property type="entry name" value="Antithrombin, subunit I, domain 2"/>
    <property type="match status" value="1"/>
</dbReference>
<dbReference type="Pfam" id="PF00079">
    <property type="entry name" value="Serpin"/>
    <property type="match status" value="2"/>
</dbReference>
<dbReference type="Proteomes" id="UP000277204">
    <property type="component" value="Unassembled WGS sequence"/>
</dbReference>
<dbReference type="InterPro" id="IPR023796">
    <property type="entry name" value="Serpin_dom"/>
</dbReference>
<dbReference type="GO" id="GO:0005615">
    <property type="term" value="C:extracellular space"/>
    <property type="evidence" value="ECO:0007669"/>
    <property type="project" value="InterPro"/>
</dbReference>
<dbReference type="SUPFAM" id="SSF56574">
    <property type="entry name" value="Serpins"/>
    <property type="match status" value="1"/>
</dbReference>
<dbReference type="SMART" id="SM00093">
    <property type="entry name" value="SERPIN"/>
    <property type="match status" value="1"/>
</dbReference>
<dbReference type="STRING" id="48269.A0A183MLM3"/>
<organism evidence="3 4">
    <name type="scientific">Schistosoma margrebowiei</name>
    <dbReference type="NCBI Taxonomy" id="48269"/>
    <lineage>
        <taxon>Eukaryota</taxon>
        <taxon>Metazoa</taxon>
        <taxon>Spiralia</taxon>
        <taxon>Lophotrochozoa</taxon>
        <taxon>Platyhelminthes</taxon>
        <taxon>Trematoda</taxon>
        <taxon>Digenea</taxon>
        <taxon>Strigeidida</taxon>
        <taxon>Schistosomatoidea</taxon>
        <taxon>Schistosomatidae</taxon>
        <taxon>Schistosoma</taxon>
    </lineage>
</organism>
<protein>
    <submittedName>
        <fullName evidence="3">Uncharacterized protein</fullName>
    </submittedName>
</protein>
<proteinExistence type="inferred from homology"/>
<gene>
    <name evidence="3" type="ORF">SMRZ_LOCUS16948</name>
</gene>
<dbReference type="Gene3D" id="2.30.39.10">
    <property type="entry name" value="Alpha-1-antitrypsin, domain 1"/>
    <property type="match status" value="1"/>
</dbReference>
<dbReference type="InterPro" id="IPR036186">
    <property type="entry name" value="Serpin_sf"/>
</dbReference>
<dbReference type="PANTHER" id="PTHR11461">
    <property type="entry name" value="SERINE PROTEASE INHIBITOR, SERPIN"/>
    <property type="match status" value="1"/>
</dbReference>
<evidence type="ECO:0000313" key="4">
    <source>
        <dbReference type="Proteomes" id="UP000277204"/>
    </source>
</evidence>